<dbReference type="Proteomes" id="UP000307768">
    <property type="component" value="Unassembled WGS sequence"/>
</dbReference>
<reference evidence="7 8" key="1">
    <citation type="submission" date="2019-09" db="EMBL/GenBank/DDBJ databases">
        <title>Mumia zhuanghuii sp. nov. isolated from the intestinal contents of plateau pika (Ochotona curzoniae) in the Qinghai-Tibet plateau of China.</title>
        <authorList>
            <person name="Tian Z."/>
        </authorList>
    </citation>
    <scope>NUCLEOTIDE SEQUENCE [LARGE SCALE GENOMIC DNA]</scope>
    <source>
        <strain evidence="8">350</strain>
    </source>
</reference>
<comment type="similarity">
    <text evidence="1">Belongs to the LysR transcriptional regulatory family.</text>
</comment>
<dbReference type="InterPro" id="IPR017685">
    <property type="entry name" value="ArgP"/>
</dbReference>
<dbReference type="PROSITE" id="PS50931">
    <property type="entry name" value="HTH_LYSR"/>
    <property type="match status" value="1"/>
</dbReference>
<evidence type="ECO:0000256" key="2">
    <source>
        <dbReference type="ARBA" id="ARBA00023015"/>
    </source>
</evidence>
<comment type="caution">
    <text evidence="7">The sequence shown here is derived from an EMBL/GenBank/DDBJ whole genome shotgun (WGS) entry which is preliminary data.</text>
</comment>
<dbReference type="InterPro" id="IPR000847">
    <property type="entry name" value="LysR_HTH_N"/>
</dbReference>
<proteinExistence type="inferred from homology"/>
<evidence type="ECO:0000256" key="4">
    <source>
        <dbReference type="ARBA" id="ARBA00023159"/>
    </source>
</evidence>
<sequence length="292" mass="31868">MNDLALEQLRTLVAVVDEGSFEAAAAALRITPSAVSQRIKALEAATGRVLVRRTRPVAVTEQGAEVLRLSRQVDLLVRELRPADGDALPLTVPLVVNADSLATWFLPSVAPVLGRVRIDVQREDEQHSLARLRDGSTLAAVSADADRVPGCSVTAIGVMRYRAMASPAFIERWFADGVTAATLERAPMVNFDRLDDLQRRFVRHVARGSRTEPPSHYVAGSDAFRNAVRLGIGWGMLPDLQSADLEAAGEVREIAERTRTDVKLYWHQYQLDSPSLAILSEAVSDGAGAWLR</sequence>
<dbReference type="SUPFAM" id="SSF46785">
    <property type="entry name" value="Winged helix' DNA-binding domain"/>
    <property type="match status" value="1"/>
</dbReference>
<dbReference type="PANTHER" id="PTHR30579:SF2">
    <property type="entry name" value="HTH-TYPE TRANSCRIPTIONAL REGULATOR ARGP"/>
    <property type="match status" value="1"/>
</dbReference>
<dbReference type="AlphaFoldDB" id="A0A5Q6S086"/>
<dbReference type="PANTHER" id="PTHR30579">
    <property type="entry name" value="TRANSCRIPTIONAL REGULATOR"/>
    <property type="match status" value="1"/>
</dbReference>
<dbReference type="Pfam" id="PF03466">
    <property type="entry name" value="LysR_substrate"/>
    <property type="match status" value="1"/>
</dbReference>
<dbReference type="RefSeq" id="WP_149769233.1">
    <property type="nucleotide sequence ID" value="NZ_VDFQ02000002.1"/>
</dbReference>
<name>A0A5Q6S086_9ACTN</name>
<dbReference type="OrthoDB" id="3252676at2"/>
<dbReference type="GO" id="GO:0003677">
    <property type="term" value="F:DNA binding"/>
    <property type="evidence" value="ECO:0007669"/>
    <property type="project" value="UniProtKB-KW"/>
</dbReference>
<keyword evidence="4" id="KW-0010">Activator</keyword>
<keyword evidence="2" id="KW-0805">Transcription regulation</keyword>
<dbReference type="Gene3D" id="1.10.10.10">
    <property type="entry name" value="Winged helix-like DNA-binding domain superfamily/Winged helix DNA-binding domain"/>
    <property type="match status" value="1"/>
</dbReference>
<dbReference type="NCBIfam" id="NF002964">
    <property type="entry name" value="PRK03635.1"/>
    <property type="match status" value="1"/>
</dbReference>
<evidence type="ECO:0000256" key="3">
    <source>
        <dbReference type="ARBA" id="ARBA00023125"/>
    </source>
</evidence>
<dbReference type="InterPro" id="IPR005119">
    <property type="entry name" value="LysR_subst-bd"/>
</dbReference>
<keyword evidence="3" id="KW-0238">DNA-binding</keyword>
<organism evidence="7 8">
    <name type="scientific">Mumia zhuanghuii</name>
    <dbReference type="NCBI Taxonomy" id="2585211"/>
    <lineage>
        <taxon>Bacteria</taxon>
        <taxon>Bacillati</taxon>
        <taxon>Actinomycetota</taxon>
        <taxon>Actinomycetes</taxon>
        <taxon>Propionibacteriales</taxon>
        <taxon>Nocardioidaceae</taxon>
        <taxon>Mumia</taxon>
    </lineage>
</organism>
<dbReference type="InterPro" id="IPR036390">
    <property type="entry name" value="WH_DNA-bd_sf"/>
</dbReference>
<dbReference type="Gene3D" id="3.40.190.290">
    <property type="match status" value="1"/>
</dbReference>
<evidence type="ECO:0000256" key="1">
    <source>
        <dbReference type="ARBA" id="ARBA00009437"/>
    </source>
</evidence>
<dbReference type="SUPFAM" id="SSF53850">
    <property type="entry name" value="Periplasmic binding protein-like II"/>
    <property type="match status" value="1"/>
</dbReference>
<dbReference type="InterPro" id="IPR050176">
    <property type="entry name" value="LTTR"/>
</dbReference>
<dbReference type="GO" id="GO:0003700">
    <property type="term" value="F:DNA-binding transcription factor activity"/>
    <property type="evidence" value="ECO:0007669"/>
    <property type="project" value="InterPro"/>
</dbReference>
<dbReference type="NCBIfam" id="NF009888">
    <property type="entry name" value="PRK13348.1"/>
    <property type="match status" value="1"/>
</dbReference>
<dbReference type="InterPro" id="IPR036388">
    <property type="entry name" value="WH-like_DNA-bd_sf"/>
</dbReference>
<gene>
    <name evidence="7" type="ORF">FE697_009065</name>
</gene>
<protein>
    <submittedName>
        <fullName evidence="7">LysR family transcriptional regulator ArgP</fullName>
    </submittedName>
</protein>
<accession>A0A5Q6S086</accession>
<feature type="domain" description="HTH lysR-type" evidence="6">
    <location>
        <begin position="1"/>
        <end position="60"/>
    </location>
</feature>
<evidence type="ECO:0000256" key="5">
    <source>
        <dbReference type="ARBA" id="ARBA00023163"/>
    </source>
</evidence>
<dbReference type="EMBL" id="VDFQ02000002">
    <property type="protein sequence ID" value="KAA1423714.1"/>
    <property type="molecule type" value="Genomic_DNA"/>
</dbReference>
<evidence type="ECO:0000259" key="6">
    <source>
        <dbReference type="PROSITE" id="PS50931"/>
    </source>
</evidence>
<evidence type="ECO:0000313" key="8">
    <source>
        <dbReference type="Proteomes" id="UP000307768"/>
    </source>
</evidence>
<evidence type="ECO:0000313" key="7">
    <source>
        <dbReference type="EMBL" id="KAA1423714.1"/>
    </source>
</evidence>
<dbReference type="NCBIfam" id="TIGR03298">
    <property type="entry name" value="argP"/>
    <property type="match status" value="1"/>
</dbReference>
<dbReference type="Pfam" id="PF00126">
    <property type="entry name" value="HTH_1"/>
    <property type="match status" value="1"/>
</dbReference>
<keyword evidence="5" id="KW-0804">Transcription</keyword>